<reference evidence="1" key="1">
    <citation type="submission" date="2018-05" db="EMBL/GenBank/DDBJ databases">
        <authorList>
            <person name="Lanie J.A."/>
            <person name="Ng W.-L."/>
            <person name="Kazmierczak K.M."/>
            <person name="Andrzejewski T.M."/>
            <person name="Davidsen T.M."/>
            <person name="Wayne K.J."/>
            <person name="Tettelin H."/>
            <person name="Glass J.I."/>
            <person name="Rusch D."/>
            <person name="Podicherti R."/>
            <person name="Tsui H.-C.T."/>
            <person name="Winkler M.E."/>
        </authorList>
    </citation>
    <scope>NUCLEOTIDE SEQUENCE</scope>
</reference>
<protein>
    <submittedName>
        <fullName evidence="1">Uncharacterized protein</fullName>
    </submittedName>
</protein>
<gene>
    <name evidence="1" type="ORF">METZ01_LOCUS35528</name>
</gene>
<evidence type="ECO:0000313" key="1">
    <source>
        <dbReference type="EMBL" id="SUZ82674.1"/>
    </source>
</evidence>
<name>A0A381QUN7_9ZZZZ</name>
<sequence length="36" mass="4477">MEVLGFFLRKKLFQMALFWLMYVRQRNLPKAVFLKL</sequence>
<dbReference type="AlphaFoldDB" id="A0A381QUN7"/>
<proteinExistence type="predicted"/>
<dbReference type="EMBL" id="UINC01001517">
    <property type="protein sequence ID" value="SUZ82674.1"/>
    <property type="molecule type" value="Genomic_DNA"/>
</dbReference>
<accession>A0A381QUN7</accession>
<organism evidence="1">
    <name type="scientific">marine metagenome</name>
    <dbReference type="NCBI Taxonomy" id="408172"/>
    <lineage>
        <taxon>unclassified sequences</taxon>
        <taxon>metagenomes</taxon>
        <taxon>ecological metagenomes</taxon>
    </lineage>
</organism>